<evidence type="ECO:0000313" key="4">
    <source>
        <dbReference type="Proteomes" id="UP000014480"/>
    </source>
</evidence>
<reference evidence="4" key="1">
    <citation type="journal article" date="2013" name="New Phytol.">
        <title>Comparative genomic and transcriptomic analyses reveal the hemibiotrophic stage shift of Colletotrichum fungi.</title>
        <authorList>
            <person name="Gan P."/>
            <person name="Ikeda K."/>
            <person name="Irieda H."/>
            <person name="Narusaka M."/>
            <person name="O'Connell R.J."/>
            <person name="Narusaka Y."/>
            <person name="Takano Y."/>
            <person name="Kubo Y."/>
            <person name="Shirasu K."/>
        </authorList>
    </citation>
    <scope>NUCLEOTIDE SEQUENCE [LARGE SCALE GENOMIC DNA]</scope>
    <source>
        <strain evidence="4">104-T / ATCC 96160 / CBS 514.97 / LARS 414 / MAFF 240422</strain>
    </source>
</reference>
<sequence length="322" mass="36213">MATTSQQLVPFDEATRITRLDTYTYRANFSSAWCIGSVPNGGYVASVMLRVASLHLSGRGQPDTMSAHFEYPNRTEVGPAILTVEEVKLGRTVSTLHITVHQNDLLPSAPWLGPGSRKNVLGYVMNSRIALEQGVSVDSGWRMTPPPKPADLALLGLDRDPHWSQKARLGGRSASFQRAHNHLEWYVPREGTRRGTADIWLRFKDGHRFTNASLGYVVDAHSAMLEDWRPQRDEEQTPFRSDDMFWYPTLALNLEVKTALPEEGAEWLFIRCTTKVVRNGRLDLEVIVLDREENVVALSNHVSMVLSAERNLKARSHSTPKI</sequence>
<dbReference type="Pfam" id="PF20789">
    <property type="entry name" value="4HBT_3C"/>
    <property type="match status" value="1"/>
</dbReference>
<feature type="domain" description="Acyl-CoA thioesterase-like N-terminal HotDog" evidence="1">
    <location>
        <begin position="30"/>
        <end position="104"/>
    </location>
</feature>
<dbReference type="EMBL" id="AMCV02000043">
    <property type="protein sequence ID" value="TDZ15074.1"/>
    <property type="molecule type" value="Genomic_DNA"/>
</dbReference>
<gene>
    <name evidence="3" type="ORF">Cob_v011926</name>
</gene>
<keyword evidence="4" id="KW-1185">Reference proteome</keyword>
<dbReference type="Gene3D" id="2.40.160.210">
    <property type="entry name" value="Acyl-CoA thioesterase, double hotdog domain"/>
    <property type="match status" value="1"/>
</dbReference>
<dbReference type="InterPro" id="IPR049450">
    <property type="entry name" value="ACOT8-like_C"/>
</dbReference>
<organism evidence="3 4">
    <name type="scientific">Colletotrichum orbiculare (strain 104-T / ATCC 96160 / CBS 514.97 / LARS 414 / MAFF 240422)</name>
    <name type="common">Cucumber anthracnose fungus</name>
    <name type="synonym">Colletotrichum lagenarium</name>
    <dbReference type="NCBI Taxonomy" id="1213857"/>
    <lineage>
        <taxon>Eukaryota</taxon>
        <taxon>Fungi</taxon>
        <taxon>Dikarya</taxon>
        <taxon>Ascomycota</taxon>
        <taxon>Pezizomycotina</taxon>
        <taxon>Sordariomycetes</taxon>
        <taxon>Hypocreomycetidae</taxon>
        <taxon>Glomerellales</taxon>
        <taxon>Glomerellaceae</taxon>
        <taxon>Colletotrichum</taxon>
        <taxon>Colletotrichum orbiculare species complex</taxon>
    </lineage>
</organism>
<dbReference type="SUPFAM" id="SSF54637">
    <property type="entry name" value="Thioesterase/thiol ester dehydrase-isomerase"/>
    <property type="match status" value="2"/>
</dbReference>
<dbReference type="OrthoDB" id="2532955at2759"/>
<dbReference type="PANTHER" id="PTHR38110">
    <property type="entry name" value="CHROMOSOME 23, WHOLE GENOME SHOTGUN SEQUENCE"/>
    <property type="match status" value="1"/>
</dbReference>
<reference evidence="4" key="2">
    <citation type="journal article" date="2019" name="Mol. Plant Microbe Interact.">
        <title>Genome sequence resources for four phytopathogenic fungi from the Colletotrichum orbiculare species complex.</title>
        <authorList>
            <person name="Gan P."/>
            <person name="Tsushima A."/>
            <person name="Narusaka M."/>
            <person name="Narusaka Y."/>
            <person name="Takano Y."/>
            <person name="Kubo Y."/>
            <person name="Shirasu K."/>
        </authorList>
    </citation>
    <scope>GENOME REANNOTATION</scope>
    <source>
        <strain evidence="4">104-T / ATCC 96160 / CBS 514.97 / LARS 414 / MAFF 240422</strain>
    </source>
</reference>
<dbReference type="AlphaFoldDB" id="N4VEP3"/>
<dbReference type="InterPro" id="IPR049449">
    <property type="entry name" value="TesB_ACOT8-like_N"/>
</dbReference>
<accession>N4VEP3</accession>
<evidence type="ECO:0000313" key="3">
    <source>
        <dbReference type="EMBL" id="TDZ15074.1"/>
    </source>
</evidence>
<dbReference type="Proteomes" id="UP000014480">
    <property type="component" value="Unassembled WGS sequence"/>
</dbReference>
<dbReference type="HOGENOM" id="CLU_050730_0_0_1"/>
<proteinExistence type="predicted"/>
<dbReference type="InterPro" id="IPR042171">
    <property type="entry name" value="Acyl-CoA_hotdog"/>
</dbReference>
<feature type="domain" description="Acyl-CoA thioesterase-like C-terminal" evidence="2">
    <location>
        <begin position="161"/>
        <end position="305"/>
    </location>
</feature>
<dbReference type="STRING" id="1213857.N4VEP3"/>
<protein>
    <submittedName>
        <fullName evidence="3">Uncharacterized protein</fullName>
    </submittedName>
</protein>
<evidence type="ECO:0000259" key="2">
    <source>
        <dbReference type="Pfam" id="PF20789"/>
    </source>
</evidence>
<name>N4VEP3_COLOR</name>
<comment type="caution">
    <text evidence="3">The sequence shown here is derived from an EMBL/GenBank/DDBJ whole genome shotgun (WGS) entry which is preliminary data.</text>
</comment>
<dbReference type="InterPro" id="IPR029069">
    <property type="entry name" value="HotDog_dom_sf"/>
</dbReference>
<dbReference type="Pfam" id="PF13622">
    <property type="entry name" value="4HBT_3"/>
    <property type="match status" value="1"/>
</dbReference>
<evidence type="ECO:0000259" key="1">
    <source>
        <dbReference type="Pfam" id="PF13622"/>
    </source>
</evidence>
<dbReference type="InterPro" id="IPR052389">
    <property type="entry name" value="Sec_Metab_Biosynth-Assoc"/>
</dbReference>
<dbReference type="eggNOG" id="ENOG502S4UX">
    <property type="taxonomic scope" value="Eukaryota"/>
</dbReference>
<dbReference type="PANTHER" id="PTHR38110:SF1">
    <property type="entry name" value="THIOESTERASE DOMAIN-CONTAINING PROTEIN"/>
    <property type="match status" value="1"/>
</dbReference>